<dbReference type="EMBL" id="AAEW02000004">
    <property type="protein sequence ID" value="EAT16543.1"/>
    <property type="molecule type" value="Genomic_DNA"/>
</dbReference>
<reference evidence="2" key="1">
    <citation type="submission" date="2006-05" db="EMBL/GenBank/DDBJ databases">
        <title>Annotation of the draft genome assembly of Desulfuromonas acetoxidans DSM 684.</title>
        <authorList>
            <consortium name="US DOE Joint Genome Institute (JGI-ORNL)"/>
            <person name="Larimer F."/>
            <person name="Land M."/>
            <person name="Hauser L."/>
        </authorList>
    </citation>
    <scope>NUCLEOTIDE SEQUENCE [LARGE SCALE GENOMIC DNA]</scope>
    <source>
        <strain evidence="2">DSM 684</strain>
    </source>
</reference>
<dbReference type="AlphaFoldDB" id="Q1K296"/>
<organism evidence="2 3">
    <name type="scientific">Desulfuromonas acetoxidans (strain DSM 684 / 11070)</name>
    <dbReference type="NCBI Taxonomy" id="281689"/>
    <lineage>
        <taxon>Bacteria</taxon>
        <taxon>Pseudomonadati</taxon>
        <taxon>Thermodesulfobacteriota</taxon>
        <taxon>Desulfuromonadia</taxon>
        <taxon>Desulfuromonadales</taxon>
        <taxon>Desulfuromonadaceae</taxon>
        <taxon>Desulfuromonas</taxon>
    </lineage>
</organism>
<proteinExistence type="predicted"/>
<evidence type="ECO:0000313" key="2">
    <source>
        <dbReference type="EMBL" id="EAT16543.1"/>
    </source>
</evidence>
<reference evidence="2" key="2">
    <citation type="submission" date="2006-05" db="EMBL/GenBank/DDBJ databases">
        <title>Sequencing of the draft genome and assembly of Desulfuromonas acetoxidans DSM 684.</title>
        <authorList>
            <consortium name="US DOE Joint Genome Institute (JGI-PGF)"/>
            <person name="Copeland A."/>
            <person name="Lucas S."/>
            <person name="Lapidus A."/>
            <person name="Barry K."/>
            <person name="Detter J.C."/>
            <person name="Glavina del Rio T."/>
            <person name="Hammon N."/>
            <person name="Israni S."/>
            <person name="Dalin E."/>
            <person name="Tice H."/>
            <person name="Bruce D."/>
            <person name="Pitluck S."/>
            <person name="Richardson P."/>
        </authorList>
    </citation>
    <scope>NUCLEOTIDE SEQUENCE [LARGE SCALE GENOMIC DNA]</scope>
    <source>
        <strain evidence="2">DSM 684</strain>
    </source>
</reference>
<protein>
    <submittedName>
        <fullName evidence="2">Uncharacterized protein</fullName>
    </submittedName>
</protein>
<accession>Q1K296</accession>
<keyword evidence="3" id="KW-1185">Reference proteome</keyword>
<keyword evidence="1" id="KW-0472">Membrane</keyword>
<name>Q1K296_DESA6</name>
<keyword evidence="1" id="KW-0812">Transmembrane</keyword>
<gene>
    <name evidence="2" type="ORF">Dace_2638</name>
</gene>
<keyword evidence="1" id="KW-1133">Transmembrane helix</keyword>
<sequence>MRGKFKTSIIINIFLYLFVCYAGVNFLVRENIYLASQYGIKIYIIISIILFTLILIVGLFVNPFAFRRIALIWNCFLFFLLFILKIVSWIIIFFVLDVKPTEIIFNLENILQLLVGLAFLGCVCSLLKLKIGKA</sequence>
<feature type="transmembrane region" description="Helical" evidence="1">
    <location>
        <begin position="110"/>
        <end position="129"/>
    </location>
</feature>
<feature type="transmembrane region" description="Helical" evidence="1">
    <location>
        <begin position="9"/>
        <end position="28"/>
    </location>
</feature>
<evidence type="ECO:0000313" key="3">
    <source>
        <dbReference type="Proteomes" id="UP000005695"/>
    </source>
</evidence>
<dbReference type="Proteomes" id="UP000005695">
    <property type="component" value="Unassembled WGS sequence"/>
</dbReference>
<evidence type="ECO:0000256" key="1">
    <source>
        <dbReference type="SAM" id="Phobius"/>
    </source>
</evidence>
<comment type="caution">
    <text evidence="2">The sequence shown here is derived from an EMBL/GenBank/DDBJ whole genome shotgun (WGS) entry which is preliminary data.</text>
</comment>
<feature type="transmembrane region" description="Helical" evidence="1">
    <location>
        <begin position="73"/>
        <end position="95"/>
    </location>
</feature>
<feature type="transmembrane region" description="Helical" evidence="1">
    <location>
        <begin position="40"/>
        <end position="61"/>
    </location>
</feature>